<keyword evidence="3" id="KW-1185">Reference proteome</keyword>
<dbReference type="RefSeq" id="WP_210029531.1">
    <property type="nucleotide sequence ID" value="NZ_JAGINU010000001.1"/>
</dbReference>
<proteinExistence type="predicted"/>
<organism evidence="2 3">
    <name type="scientific">Pseudonocardia parietis</name>
    <dbReference type="NCBI Taxonomy" id="570936"/>
    <lineage>
        <taxon>Bacteria</taxon>
        <taxon>Bacillati</taxon>
        <taxon>Actinomycetota</taxon>
        <taxon>Actinomycetes</taxon>
        <taxon>Pseudonocardiales</taxon>
        <taxon>Pseudonocardiaceae</taxon>
        <taxon>Pseudonocardia</taxon>
    </lineage>
</organism>
<dbReference type="InterPro" id="IPR027843">
    <property type="entry name" value="DUF4440"/>
</dbReference>
<dbReference type="SUPFAM" id="SSF54427">
    <property type="entry name" value="NTF2-like"/>
    <property type="match status" value="1"/>
</dbReference>
<evidence type="ECO:0000313" key="2">
    <source>
        <dbReference type="EMBL" id="MBP2368427.1"/>
    </source>
</evidence>
<dbReference type="Pfam" id="PF14534">
    <property type="entry name" value="DUF4440"/>
    <property type="match status" value="1"/>
</dbReference>
<dbReference type="Gene3D" id="3.10.450.50">
    <property type="match status" value="1"/>
</dbReference>
<evidence type="ECO:0000313" key="3">
    <source>
        <dbReference type="Proteomes" id="UP001519295"/>
    </source>
</evidence>
<evidence type="ECO:0000259" key="1">
    <source>
        <dbReference type="Pfam" id="PF14534"/>
    </source>
</evidence>
<reference evidence="2 3" key="1">
    <citation type="submission" date="2021-03" db="EMBL/GenBank/DDBJ databases">
        <title>Sequencing the genomes of 1000 actinobacteria strains.</title>
        <authorList>
            <person name="Klenk H.-P."/>
        </authorList>
    </citation>
    <scope>NUCLEOTIDE SEQUENCE [LARGE SCALE GENOMIC DNA]</scope>
    <source>
        <strain evidence="2 3">DSM 45256</strain>
    </source>
</reference>
<protein>
    <submittedName>
        <fullName evidence="2">Ketosteroid isomerase-like protein</fullName>
    </submittedName>
</protein>
<sequence>MINTEAAGVASELVVIADDWARVIVSNDAARIGEFMSEEWVIVSESGVATREQFLALVGSGELSHSAMDRVSDARVRSYGDTAVLTIRQTSTAHYGGQRLDADEWVTDVFARREGRWECVLTQITSAVSTDRQSA</sequence>
<feature type="domain" description="DUF4440" evidence="1">
    <location>
        <begin position="18"/>
        <end position="118"/>
    </location>
</feature>
<dbReference type="EMBL" id="JAGINU010000001">
    <property type="protein sequence ID" value="MBP2368427.1"/>
    <property type="molecule type" value="Genomic_DNA"/>
</dbReference>
<dbReference type="Proteomes" id="UP001519295">
    <property type="component" value="Unassembled WGS sequence"/>
</dbReference>
<comment type="caution">
    <text evidence="2">The sequence shown here is derived from an EMBL/GenBank/DDBJ whole genome shotgun (WGS) entry which is preliminary data.</text>
</comment>
<accession>A0ABS4VWV6</accession>
<dbReference type="InterPro" id="IPR032710">
    <property type="entry name" value="NTF2-like_dom_sf"/>
</dbReference>
<gene>
    <name evidence="2" type="ORF">JOF36_004123</name>
</gene>
<name>A0ABS4VWV6_9PSEU</name>